<feature type="transmembrane region" description="Helical" evidence="1">
    <location>
        <begin position="84"/>
        <end position="110"/>
    </location>
</feature>
<dbReference type="EMBL" id="SMSJ01000003">
    <property type="protein sequence ID" value="TDH64033.1"/>
    <property type="molecule type" value="Genomic_DNA"/>
</dbReference>
<dbReference type="RefSeq" id="WP_133287313.1">
    <property type="nucleotide sequence ID" value="NZ_SMSJ01000003.1"/>
</dbReference>
<dbReference type="Proteomes" id="UP000295096">
    <property type="component" value="Unassembled WGS sequence"/>
</dbReference>
<feature type="transmembrane region" description="Helical" evidence="1">
    <location>
        <begin position="349"/>
        <end position="373"/>
    </location>
</feature>
<dbReference type="OrthoDB" id="9792424at2"/>
<feature type="transmembrane region" description="Helical" evidence="1">
    <location>
        <begin position="167"/>
        <end position="185"/>
    </location>
</feature>
<feature type="transmembrane region" description="Helical" evidence="1">
    <location>
        <begin position="288"/>
        <end position="312"/>
    </location>
</feature>
<dbReference type="PANTHER" id="PTHR30199:SF0">
    <property type="entry name" value="INNER MEMBRANE PROTEIN YDCO"/>
    <property type="match status" value="1"/>
</dbReference>
<accession>A0A4R5QLM5</accession>
<reference evidence="2 3" key="1">
    <citation type="journal article" date="2016" name="J. Microbiol.">
        <title>Dankookia rubra gen. nov., sp. nov., an alphaproteobacterium isolated from sediment of a shallow stream.</title>
        <authorList>
            <person name="Kim W.H."/>
            <person name="Kim D.H."/>
            <person name="Kang K."/>
            <person name="Ahn T.Y."/>
        </authorList>
    </citation>
    <scope>NUCLEOTIDE SEQUENCE [LARGE SCALE GENOMIC DNA]</scope>
    <source>
        <strain evidence="2 3">JCM30602</strain>
    </source>
</reference>
<feature type="transmembrane region" description="Helical" evidence="1">
    <location>
        <begin position="318"/>
        <end position="342"/>
    </location>
</feature>
<gene>
    <name evidence="2" type="primary">benE</name>
    <name evidence="2" type="ORF">E2C06_04230</name>
</gene>
<comment type="caution">
    <text evidence="2">The sequence shown here is derived from an EMBL/GenBank/DDBJ whole genome shotgun (WGS) entry which is preliminary data.</text>
</comment>
<organism evidence="2 3">
    <name type="scientific">Dankookia rubra</name>
    <dbReference type="NCBI Taxonomy" id="1442381"/>
    <lineage>
        <taxon>Bacteria</taxon>
        <taxon>Pseudomonadati</taxon>
        <taxon>Pseudomonadota</taxon>
        <taxon>Alphaproteobacteria</taxon>
        <taxon>Acetobacterales</taxon>
        <taxon>Roseomonadaceae</taxon>
        <taxon>Dankookia</taxon>
    </lineage>
</organism>
<dbReference type="PANTHER" id="PTHR30199">
    <property type="entry name" value="MFS FAMILY TRANSPORTER, PREDICTED SUBSTRATE BENZOATE"/>
    <property type="match status" value="1"/>
</dbReference>
<feature type="transmembrane region" description="Helical" evidence="1">
    <location>
        <begin position="206"/>
        <end position="226"/>
    </location>
</feature>
<dbReference type="NCBIfam" id="TIGR00843">
    <property type="entry name" value="benE"/>
    <property type="match status" value="1"/>
</dbReference>
<proteinExistence type="predicted"/>
<feature type="transmembrane region" description="Helical" evidence="1">
    <location>
        <begin position="116"/>
        <end position="136"/>
    </location>
</feature>
<name>A0A4R5QLM5_9PROT</name>
<keyword evidence="1" id="KW-0812">Transmembrane</keyword>
<keyword evidence="1" id="KW-1133">Transmembrane helix</keyword>
<evidence type="ECO:0000313" key="3">
    <source>
        <dbReference type="Proteomes" id="UP000295096"/>
    </source>
</evidence>
<feature type="transmembrane region" description="Helical" evidence="1">
    <location>
        <begin position="246"/>
        <end position="276"/>
    </location>
</feature>
<keyword evidence="1" id="KW-0472">Membrane</keyword>
<protein>
    <submittedName>
        <fullName evidence="2">Benzoate/H(+) symporter BenE family transporter</fullName>
    </submittedName>
</protein>
<evidence type="ECO:0000313" key="2">
    <source>
        <dbReference type="EMBL" id="TDH64033.1"/>
    </source>
</evidence>
<sequence>MIASLSAPALAAGLLAGFVGFASSFAVVLQGLTAMGASPAEAASGLMALSIAMGLCGIALSLWRRMPISIAWSTPGAALLASSAMPAGGFPVAVGAFLVSAGMIVLAGLWKPLGRGVAAIPGPLASAMLAGVLLGLCLAPVRAVAQAPAAGLAIVLAWALVGRFNRLMAVPAAVLVTVLTIAATVELPPGLLAAAGPVPVLVMPEFSLAAIIGIALPLFLVTMASQNIPGMAVLTVNGFRPAPGPLFTVTGLFTLAAAPLGGHAVNLAAITAALCANPDAEPDPARRWQAAVVAGAVYVAFGLLAGTATAFVGAAPPILIQAVAGLALLGAFAGALQAAIAVPEMREAAVITFLVTASGLTAFGISGAFWGLLAGGAMLALHRGRG</sequence>
<dbReference type="InterPro" id="IPR004711">
    <property type="entry name" value="Benzoate_Transporter"/>
</dbReference>
<dbReference type="GO" id="GO:0005886">
    <property type="term" value="C:plasma membrane"/>
    <property type="evidence" value="ECO:0007669"/>
    <property type="project" value="TreeGrafter"/>
</dbReference>
<keyword evidence="3" id="KW-1185">Reference proteome</keyword>
<dbReference type="AlphaFoldDB" id="A0A4R5QLM5"/>
<evidence type="ECO:0000256" key="1">
    <source>
        <dbReference type="SAM" id="Phobius"/>
    </source>
</evidence>
<feature type="transmembrane region" description="Helical" evidence="1">
    <location>
        <begin position="143"/>
        <end position="161"/>
    </location>
</feature>
<dbReference type="GO" id="GO:0042925">
    <property type="term" value="F:benzoate transmembrane transporter activity"/>
    <property type="evidence" value="ECO:0007669"/>
    <property type="project" value="InterPro"/>
</dbReference>
<feature type="transmembrane region" description="Helical" evidence="1">
    <location>
        <begin position="42"/>
        <end position="63"/>
    </location>
</feature>
<dbReference type="Pfam" id="PF03594">
    <property type="entry name" value="BenE"/>
    <property type="match status" value="1"/>
</dbReference>